<sequence>MIFKDNKCLIFDPSGCEIISTKIVDRSFAVNWNLATSVVYTNSLDETKLWHRRMGHVGYKSLSQMSPFSTNTAWQAIGKLNLVHADICGSMKTSSLNEYKVLLGVLHEE</sequence>
<comment type="caution">
    <text evidence="2">The sequence shown here is derived from an EMBL/GenBank/DDBJ whole genome shotgun (WGS) entry which is preliminary data.</text>
</comment>
<organism evidence="2 3">
    <name type="scientific">Gossypium australe</name>
    <dbReference type="NCBI Taxonomy" id="47621"/>
    <lineage>
        <taxon>Eukaryota</taxon>
        <taxon>Viridiplantae</taxon>
        <taxon>Streptophyta</taxon>
        <taxon>Embryophyta</taxon>
        <taxon>Tracheophyta</taxon>
        <taxon>Spermatophyta</taxon>
        <taxon>Magnoliopsida</taxon>
        <taxon>eudicotyledons</taxon>
        <taxon>Gunneridae</taxon>
        <taxon>Pentapetalae</taxon>
        <taxon>rosids</taxon>
        <taxon>malvids</taxon>
        <taxon>Malvales</taxon>
        <taxon>Malvaceae</taxon>
        <taxon>Malvoideae</taxon>
        <taxon>Gossypium</taxon>
    </lineage>
</organism>
<feature type="domain" description="GAG-pre-integrase" evidence="1">
    <location>
        <begin position="35"/>
        <end position="67"/>
    </location>
</feature>
<reference evidence="3" key="1">
    <citation type="journal article" date="2019" name="Plant Biotechnol. J.">
        <title>Genome sequencing of the Australian wild diploid species Gossypium australe highlights disease resistance and delayed gland morphogenesis.</title>
        <authorList>
            <person name="Cai Y."/>
            <person name="Cai X."/>
            <person name="Wang Q."/>
            <person name="Wang P."/>
            <person name="Zhang Y."/>
            <person name="Cai C."/>
            <person name="Xu Y."/>
            <person name="Wang K."/>
            <person name="Zhou Z."/>
            <person name="Wang C."/>
            <person name="Geng S."/>
            <person name="Li B."/>
            <person name="Dong Q."/>
            <person name="Hou Y."/>
            <person name="Wang H."/>
            <person name="Ai P."/>
            <person name="Liu Z."/>
            <person name="Yi F."/>
            <person name="Sun M."/>
            <person name="An G."/>
            <person name="Cheng J."/>
            <person name="Zhang Y."/>
            <person name="Shi Q."/>
            <person name="Xie Y."/>
            <person name="Shi X."/>
            <person name="Chang Y."/>
            <person name="Huang F."/>
            <person name="Chen Y."/>
            <person name="Hong S."/>
            <person name="Mi L."/>
            <person name="Sun Q."/>
            <person name="Zhang L."/>
            <person name="Zhou B."/>
            <person name="Peng R."/>
            <person name="Zhang X."/>
            <person name="Liu F."/>
        </authorList>
    </citation>
    <scope>NUCLEOTIDE SEQUENCE [LARGE SCALE GENOMIC DNA]</scope>
    <source>
        <strain evidence="3">cv. PA1801</strain>
    </source>
</reference>
<evidence type="ECO:0000313" key="2">
    <source>
        <dbReference type="EMBL" id="KAA3479828.1"/>
    </source>
</evidence>
<dbReference type="EMBL" id="SMMG02000003">
    <property type="protein sequence ID" value="KAA3479828.1"/>
    <property type="molecule type" value="Genomic_DNA"/>
</dbReference>
<evidence type="ECO:0000259" key="1">
    <source>
        <dbReference type="Pfam" id="PF13976"/>
    </source>
</evidence>
<proteinExistence type="predicted"/>
<evidence type="ECO:0000313" key="3">
    <source>
        <dbReference type="Proteomes" id="UP000325315"/>
    </source>
</evidence>
<dbReference type="Proteomes" id="UP000325315">
    <property type="component" value="Unassembled WGS sequence"/>
</dbReference>
<dbReference type="AlphaFoldDB" id="A0A5B6WF74"/>
<gene>
    <name evidence="2" type="ORF">EPI10_020309</name>
</gene>
<accession>A0A5B6WF74</accession>
<dbReference type="Pfam" id="PF13976">
    <property type="entry name" value="gag_pre-integrs"/>
    <property type="match status" value="1"/>
</dbReference>
<dbReference type="InterPro" id="IPR025724">
    <property type="entry name" value="GAG-pre-integrase_dom"/>
</dbReference>
<dbReference type="OrthoDB" id="413361at2759"/>
<keyword evidence="3" id="KW-1185">Reference proteome</keyword>
<name>A0A5B6WF74_9ROSI</name>
<protein>
    <submittedName>
        <fullName evidence="2">Retrovirus-related Pol polyprotein from transposon TNT 1-94</fullName>
    </submittedName>
</protein>